<protein>
    <submittedName>
        <fullName evidence="9">Cation:proton antiporter</fullName>
    </submittedName>
</protein>
<dbReference type="GO" id="GO:0015297">
    <property type="term" value="F:antiporter activity"/>
    <property type="evidence" value="ECO:0007669"/>
    <property type="project" value="InterPro"/>
</dbReference>
<dbReference type="InterPro" id="IPR036291">
    <property type="entry name" value="NAD(P)-bd_dom_sf"/>
</dbReference>
<evidence type="ECO:0000313" key="9">
    <source>
        <dbReference type="EMBL" id="QMV84869.1"/>
    </source>
</evidence>
<gene>
    <name evidence="9" type="ORF">HW450_11090</name>
</gene>
<feature type="transmembrane region" description="Helical" evidence="7">
    <location>
        <begin position="47"/>
        <end position="65"/>
    </location>
</feature>
<keyword evidence="6 7" id="KW-0472">Membrane</keyword>
<evidence type="ECO:0000259" key="8">
    <source>
        <dbReference type="PROSITE" id="PS51201"/>
    </source>
</evidence>
<proteinExistence type="inferred from homology"/>
<organism evidence="9 10">
    <name type="scientific">Corynebacterium hindlerae</name>
    <dbReference type="NCBI Taxonomy" id="699041"/>
    <lineage>
        <taxon>Bacteria</taxon>
        <taxon>Bacillati</taxon>
        <taxon>Actinomycetota</taxon>
        <taxon>Actinomycetes</taxon>
        <taxon>Mycobacteriales</taxon>
        <taxon>Corynebacteriaceae</taxon>
        <taxon>Corynebacterium</taxon>
    </lineage>
</organism>
<dbReference type="Gene3D" id="1.20.1530.20">
    <property type="match status" value="1"/>
</dbReference>
<dbReference type="SUPFAM" id="SSF51735">
    <property type="entry name" value="NAD(P)-binding Rossmann-fold domains"/>
    <property type="match status" value="1"/>
</dbReference>
<dbReference type="RefSeq" id="WP_182385676.1">
    <property type="nucleotide sequence ID" value="NZ_CP059833.1"/>
</dbReference>
<name>A0A7G5FE28_9CORY</name>
<dbReference type="Pfam" id="PF02254">
    <property type="entry name" value="TrkA_N"/>
    <property type="match status" value="1"/>
</dbReference>
<evidence type="ECO:0000256" key="6">
    <source>
        <dbReference type="ARBA" id="ARBA00023136"/>
    </source>
</evidence>
<evidence type="ECO:0000256" key="5">
    <source>
        <dbReference type="ARBA" id="ARBA00022989"/>
    </source>
</evidence>
<evidence type="ECO:0000256" key="3">
    <source>
        <dbReference type="ARBA" id="ARBA00022448"/>
    </source>
</evidence>
<comment type="subcellular location">
    <subcellularLocation>
        <location evidence="1">Membrane</location>
        <topology evidence="1">Multi-pass membrane protein</topology>
    </subcellularLocation>
</comment>
<dbReference type="Proteomes" id="UP000515570">
    <property type="component" value="Chromosome"/>
</dbReference>
<dbReference type="PROSITE" id="PS51201">
    <property type="entry name" value="RCK_N"/>
    <property type="match status" value="1"/>
</dbReference>
<feature type="transmembrane region" description="Helical" evidence="7">
    <location>
        <begin position="144"/>
        <end position="165"/>
    </location>
</feature>
<dbReference type="PANTHER" id="PTHR42751">
    <property type="entry name" value="SODIUM/HYDROGEN EXCHANGER FAMILY/TRKA DOMAIN PROTEIN"/>
    <property type="match status" value="1"/>
</dbReference>
<dbReference type="Gene3D" id="3.40.50.720">
    <property type="entry name" value="NAD(P)-binding Rossmann-like Domain"/>
    <property type="match status" value="1"/>
</dbReference>
<feature type="transmembrane region" description="Helical" evidence="7">
    <location>
        <begin position="200"/>
        <end position="216"/>
    </location>
</feature>
<dbReference type="InterPro" id="IPR006153">
    <property type="entry name" value="Cation/H_exchanger_TM"/>
</dbReference>
<feature type="transmembrane region" description="Helical" evidence="7">
    <location>
        <begin position="114"/>
        <end position="132"/>
    </location>
</feature>
<evidence type="ECO:0000256" key="4">
    <source>
        <dbReference type="ARBA" id="ARBA00022692"/>
    </source>
</evidence>
<dbReference type="GO" id="GO:0016020">
    <property type="term" value="C:membrane"/>
    <property type="evidence" value="ECO:0007669"/>
    <property type="project" value="UniProtKB-SubCell"/>
</dbReference>
<feature type="domain" description="RCK N-terminal" evidence="8">
    <location>
        <begin position="387"/>
        <end position="505"/>
    </location>
</feature>
<feature type="transmembrane region" description="Helical" evidence="7">
    <location>
        <begin position="77"/>
        <end position="102"/>
    </location>
</feature>
<feature type="transmembrane region" description="Helical" evidence="7">
    <location>
        <begin position="171"/>
        <end position="188"/>
    </location>
</feature>
<keyword evidence="3" id="KW-0813">Transport</keyword>
<accession>A0A7G5FE28</accession>
<dbReference type="Pfam" id="PF00999">
    <property type="entry name" value="Na_H_Exchanger"/>
    <property type="match status" value="1"/>
</dbReference>
<evidence type="ECO:0000313" key="10">
    <source>
        <dbReference type="Proteomes" id="UP000515570"/>
    </source>
</evidence>
<dbReference type="EMBL" id="CP059833">
    <property type="protein sequence ID" value="QMV84869.1"/>
    <property type="molecule type" value="Genomic_DNA"/>
</dbReference>
<reference evidence="9 10" key="1">
    <citation type="submission" date="2020-07" db="EMBL/GenBank/DDBJ databases">
        <title>non toxigenic Corynebacterium sp. nov from a clinical source.</title>
        <authorList>
            <person name="Bernier A.-M."/>
            <person name="Bernard K."/>
        </authorList>
    </citation>
    <scope>NUCLEOTIDE SEQUENCE [LARGE SCALE GENOMIC DNA]</scope>
    <source>
        <strain evidence="10">NML 93-0612</strain>
    </source>
</reference>
<dbReference type="InterPro" id="IPR038770">
    <property type="entry name" value="Na+/solute_symporter_sf"/>
</dbReference>
<evidence type="ECO:0000256" key="1">
    <source>
        <dbReference type="ARBA" id="ARBA00004141"/>
    </source>
</evidence>
<keyword evidence="10" id="KW-1185">Reference proteome</keyword>
<feature type="transmembrane region" description="Helical" evidence="7">
    <location>
        <begin position="305"/>
        <end position="326"/>
    </location>
</feature>
<evidence type="ECO:0000256" key="7">
    <source>
        <dbReference type="SAM" id="Phobius"/>
    </source>
</evidence>
<keyword evidence="4 7" id="KW-0812">Transmembrane</keyword>
<feature type="transmembrane region" description="Helical" evidence="7">
    <location>
        <begin position="338"/>
        <end position="356"/>
    </location>
</feature>
<comment type="similarity">
    <text evidence="2">Belongs to the monovalent cation:proton antiporter 2 (CPA2) transporter (TC 2.A.37) family.</text>
</comment>
<keyword evidence="5 7" id="KW-1133">Transmembrane helix</keyword>
<dbReference type="PANTHER" id="PTHR42751:SF1">
    <property type="entry name" value="CATION_PROTON ANTIPORTER YBAL-RELATED"/>
    <property type="match status" value="1"/>
</dbReference>
<dbReference type="GO" id="GO:0006813">
    <property type="term" value="P:potassium ion transport"/>
    <property type="evidence" value="ECO:0007669"/>
    <property type="project" value="InterPro"/>
</dbReference>
<dbReference type="GO" id="GO:1902600">
    <property type="term" value="P:proton transmembrane transport"/>
    <property type="evidence" value="ECO:0007669"/>
    <property type="project" value="InterPro"/>
</dbReference>
<sequence>MDSLYLTALLFSIIGGLTASVLRLPPLIGFLGAGFAISAIGLNEIPFIDVMAELGVTTLLFTIGLKLKPREVAGPRVIGSATVHAIINTLIFAVIFGAARFLPLKEVMGLDVTALIYIGIATSFSSTVFVMSQLREQNRNGSSVGRIAIGVLVLQDIMAVGVLVFSSGRIPEPWAIALPLLLLLRPLVSHMPDRMFRREMLVLTGIGIAVGAYSLFELAGVSGSLGSLVAGMVLSGHPVSERLFDALVSVRELLLVAFFIKIGLGGLPGVGGYLIAGLLVVALVAKALIFMVTIHRMGMSSRTSVLSGVTLANYSEFGLIVMSVAVTNGILEPSWTSIMAIAVAGSFIAGSAMAKFEDPILHAALRHLPELPPERLAPNERPVHIDDADALIFGMGRVGLGAYHRLENEYGMKVYGLDFDEDRIELLRETGHNIIAGDITDSELWSRIKLSKRPRVIVMAIPSHYDALHILEAIRRSNTEVVVASTTQKRQHCQPLREQGADVAVYLYDGAGEELADQAMRAYLSK</sequence>
<dbReference type="AlphaFoldDB" id="A0A7G5FE28"/>
<feature type="transmembrane region" description="Helical" evidence="7">
    <location>
        <begin position="270"/>
        <end position="293"/>
    </location>
</feature>
<evidence type="ECO:0000256" key="2">
    <source>
        <dbReference type="ARBA" id="ARBA00005551"/>
    </source>
</evidence>
<dbReference type="InterPro" id="IPR003148">
    <property type="entry name" value="RCK_N"/>
</dbReference>